<keyword evidence="1" id="KW-0175">Coiled coil</keyword>
<accession>A0A1J1H0L6</accession>
<name>A0A1J1H0L6_PLAGA</name>
<feature type="compositionally biased region" description="Basic and acidic residues" evidence="2">
    <location>
        <begin position="554"/>
        <end position="572"/>
    </location>
</feature>
<dbReference type="OrthoDB" id="372065at2759"/>
<dbReference type="AlphaFoldDB" id="A0A1J1H0L6"/>
<dbReference type="OMA" id="NCNNSEL"/>
<comment type="caution">
    <text evidence="3">The sequence shown here is derived from an EMBL/GenBank/DDBJ whole genome shotgun (WGS) entry which is preliminary data.</text>
</comment>
<feature type="coiled-coil region" evidence="1">
    <location>
        <begin position="486"/>
        <end position="513"/>
    </location>
</feature>
<evidence type="ECO:0000256" key="1">
    <source>
        <dbReference type="SAM" id="Coils"/>
    </source>
</evidence>
<dbReference type="EMBL" id="CVMV01000143">
    <property type="protein sequence ID" value="CRG98107.1"/>
    <property type="molecule type" value="Genomic_DNA"/>
</dbReference>
<organism evidence="3 4">
    <name type="scientific">Plasmodium gallinaceum</name>
    <dbReference type="NCBI Taxonomy" id="5849"/>
    <lineage>
        <taxon>Eukaryota</taxon>
        <taxon>Sar</taxon>
        <taxon>Alveolata</taxon>
        <taxon>Apicomplexa</taxon>
        <taxon>Aconoidasida</taxon>
        <taxon>Haemosporida</taxon>
        <taxon>Plasmodiidae</taxon>
        <taxon>Plasmodium</taxon>
        <taxon>Plasmodium (Haemamoeba)</taxon>
    </lineage>
</organism>
<evidence type="ECO:0000256" key="2">
    <source>
        <dbReference type="SAM" id="MobiDB-lite"/>
    </source>
</evidence>
<dbReference type="Proteomes" id="UP000220797">
    <property type="component" value="Unassembled WGS sequence"/>
</dbReference>
<dbReference type="VEuPathDB" id="PlasmoDB:PGAL8A_00054200"/>
<sequence>MYKNTEEKNTYFNEFNLKSNVCCDFISSSTFGGDQISKLKNKLFNCNNSELIDINNSKDNGYNDIENNNNNNNELLHLLDNINYLNANLYYNKNKLQNKKNITSFEDKSSLSQHDYLNIKKSKLINNLNFFMRVCCNKKSYIKFINHYFNIIYSNNINILFQYECILQKFEENNENLTENDYYNAYINLNKIPLHINENVIIHGKNIDINNKQENIRNNNLFENNIISFLNVYDNLTVNFFNHIFNKMNNDSNMQSSHFDNIINNFLHKKNLLKENIFNILLNISKSYEIKYSDVISDIKNEEYLKDGNEKKILEILKNKIDREANKLNKINSVTSDYKNNTIHLKNTEIYINNKNNDIKNKDNGEIDNYCDGITNNINKNSSNNNDTTNNNENVFLEEIKEKLNKEIEIYDNNQTKNEEVDKKKNINTIDNIYKFLKNNIFIPNNNIYTDFVENGNDIFLNKIKKSDKNAYFKLIEKFDRMYNIINEFKNNIKNSKMQDDNLNNDKENIQKNKKKKNDFNEYEFKVNNQTKRCLRNCNCKKNKKSKRSKRIKKIEISKNKKIKLEDKKKKN</sequence>
<evidence type="ECO:0000313" key="3">
    <source>
        <dbReference type="EMBL" id="CRG98107.1"/>
    </source>
</evidence>
<dbReference type="RefSeq" id="XP_028530904.1">
    <property type="nucleotide sequence ID" value="XM_028674564.1"/>
</dbReference>
<protein>
    <submittedName>
        <fullName evidence="3">Uncharacterized protein</fullName>
    </submittedName>
</protein>
<feature type="region of interest" description="Disordered" evidence="2">
    <location>
        <begin position="545"/>
        <end position="572"/>
    </location>
</feature>
<evidence type="ECO:0000313" key="4">
    <source>
        <dbReference type="Proteomes" id="UP000220797"/>
    </source>
</evidence>
<keyword evidence="4" id="KW-1185">Reference proteome</keyword>
<dbReference type="GeneID" id="39729067"/>
<gene>
    <name evidence="3" type="ORF">PGAL8A_00054200</name>
</gene>
<proteinExistence type="predicted"/>
<reference evidence="3" key="1">
    <citation type="submission" date="2015-04" db="EMBL/GenBank/DDBJ databases">
        <authorList>
            <consortium name="Pathogen Informatics"/>
        </authorList>
    </citation>
    <scope>NUCLEOTIDE SEQUENCE [LARGE SCALE GENOMIC DNA]</scope>
    <source>
        <strain evidence="3">8A</strain>
    </source>
</reference>